<accession>A0A6A5QAG5</accession>
<reference evidence="4" key="1">
    <citation type="journal article" date="2020" name="Stud. Mycol.">
        <title>101 Dothideomycetes genomes: a test case for predicting lifestyles and emergence of pathogens.</title>
        <authorList>
            <person name="Haridas S."/>
            <person name="Albert R."/>
            <person name="Binder M."/>
            <person name="Bloem J."/>
            <person name="Labutti K."/>
            <person name="Salamov A."/>
            <person name="Andreopoulos B."/>
            <person name="Baker S."/>
            <person name="Barry K."/>
            <person name="Bills G."/>
            <person name="Bluhm B."/>
            <person name="Cannon C."/>
            <person name="Castanera R."/>
            <person name="Culley D."/>
            <person name="Daum C."/>
            <person name="Ezra D."/>
            <person name="Gonzalez J."/>
            <person name="Henrissat B."/>
            <person name="Kuo A."/>
            <person name="Liang C."/>
            <person name="Lipzen A."/>
            <person name="Lutzoni F."/>
            <person name="Magnuson J."/>
            <person name="Mondo S."/>
            <person name="Nolan M."/>
            <person name="Ohm R."/>
            <person name="Pangilinan J."/>
            <person name="Park H.-J."/>
            <person name="Ramirez L."/>
            <person name="Alfaro M."/>
            <person name="Sun H."/>
            <person name="Tritt A."/>
            <person name="Yoshinaga Y."/>
            <person name="Zwiers L.-H."/>
            <person name="Turgeon B."/>
            <person name="Goodwin S."/>
            <person name="Spatafora J."/>
            <person name="Crous P."/>
            <person name="Grigoriev I."/>
        </authorList>
    </citation>
    <scope>NUCLEOTIDE SEQUENCE</scope>
    <source>
        <strain evidence="4">HMLAC05119</strain>
    </source>
</reference>
<evidence type="ECO:0000313" key="4">
    <source>
        <dbReference type="EMBL" id="KAF1912373.1"/>
    </source>
</evidence>
<dbReference type="PROSITE" id="PS50256">
    <property type="entry name" value="PIR_REPEAT_2"/>
    <property type="match status" value="1"/>
</dbReference>
<organism evidence="4 5">
    <name type="scientific">Ampelomyces quisqualis</name>
    <name type="common">Powdery mildew agent</name>
    <dbReference type="NCBI Taxonomy" id="50730"/>
    <lineage>
        <taxon>Eukaryota</taxon>
        <taxon>Fungi</taxon>
        <taxon>Dikarya</taxon>
        <taxon>Ascomycota</taxon>
        <taxon>Pezizomycotina</taxon>
        <taxon>Dothideomycetes</taxon>
        <taxon>Pleosporomycetidae</taxon>
        <taxon>Pleosporales</taxon>
        <taxon>Pleosporineae</taxon>
        <taxon>Phaeosphaeriaceae</taxon>
        <taxon>Ampelomyces</taxon>
    </lineage>
</organism>
<keyword evidence="5" id="KW-1185">Reference proteome</keyword>
<feature type="compositionally biased region" description="Low complexity" evidence="2">
    <location>
        <begin position="100"/>
        <end position="119"/>
    </location>
</feature>
<dbReference type="InterPro" id="IPR000420">
    <property type="entry name" value="Yeast_PIR_rpt"/>
</dbReference>
<sequence length="148" mass="13956">MRYSFALLAAVAAAAPQVQPISQISDGQIQAPPATQPAASYPVATSSAPAAISSAVAPSQASSVVAPPLVTSVAATATPVAPVPMPSGSIVPSVNSTVPAAGTGASRTPTAPTSATSSGIPQSTGAAVANMVSFGGLALAAVGAAFFA</sequence>
<protein>
    <submittedName>
        <fullName evidence="4">Uncharacterized protein</fullName>
    </submittedName>
</protein>
<evidence type="ECO:0000256" key="3">
    <source>
        <dbReference type="SAM" id="SignalP"/>
    </source>
</evidence>
<gene>
    <name evidence="4" type="ORF">BDU57DRAFT_582537</name>
</gene>
<feature type="signal peptide" evidence="3">
    <location>
        <begin position="1"/>
        <end position="20"/>
    </location>
</feature>
<dbReference type="Pfam" id="PF00399">
    <property type="entry name" value="PIR"/>
    <property type="match status" value="1"/>
</dbReference>
<keyword evidence="1 3" id="KW-0732">Signal</keyword>
<feature type="region of interest" description="Disordered" evidence="2">
    <location>
        <begin position="100"/>
        <end position="121"/>
    </location>
</feature>
<dbReference type="EMBL" id="ML979140">
    <property type="protein sequence ID" value="KAF1912373.1"/>
    <property type="molecule type" value="Genomic_DNA"/>
</dbReference>
<proteinExistence type="predicted"/>
<dbReference type="AlphaFoldDB" id="A0A6A5QAG5"/>
<dbReference type="GO" id="GO:0005199">
    <property type="term" value="F:structural constituent of cell wall"/>
    <property type="evidence" value="ECO:0007669"/>
    <property type="project" value="InterPro"/>
</dbReference>
<name>A0A6A5QAG5_AMPQU</name>
<evidence type="ECO:0000256" key="2">
    <source>
        <dbReference type="SAM" id="MobiDB-lite"/>
    </source>
</evidence>
<evidence type="ECO:0000256" key="1">
    <source>
        <dbReference type="ARBA" id="ARBA00022729"/>
    </source>
</evidence>
<feature type="chain" id="PRO_5025488058" evidence="3">
    <location>
        <begin position="21"/>
        <end position="148"/>
    </location>
</feature>
<evidence type="ECO:0000313" key="5">
    <source>
        <dbReference type="Proteomes" id="UP000800096"/>
    </source>
</evidence>
<dbReference type="Proteomes" id="UP000800096">
    <property type="component" value="Unassembled WGS sequence"/>
</dbReference>